<evidence type="ECO:0000313" key="4">
    <source>
        <dbReference type="Proteomes" id="UP001409585"/>
    </source>
</evidence>
<dbReference type="Gene3D" id="3.10.129.10">
    <property type="entry name" value="Hotdog Thioesterase"/>
    <property type="match status" value="1"/>
</dbReference>
<comment type="caution">
    <text evidence="3">The sequence shown here is derived from an EMBL/GenBank/DDBJ whole genome shotgun (WGS) entry which is preliminary data.</text>
</comment>
<dbReference type="InterPro" id="IPR029069">
    <property type="entry name" value="HotDog_dom_sf"/>
</dbReference>
<dbReference type="AlphaFoldDB" id="A0AAV3U784"/>
<protein>
    <submittedName>
        <fullName evidence="3">PaaI family thioesterase</fullName>
    </submittedName>
</protein>
<proteinExistence type="predicted"/>
<organism evidence="3 4">
    <name type="scientific">Halioxenophilus aromaticivorans</name>
    <dbReference type="NCBI Taxonomy" id="1306992"/>
    <lineage>
        <taxon>Bacteria</taxon>
        <taxon>Pseudomonadati</taxon>
        <taxon>Pseudomonadota</taxon>
        <taxon>Gammaproteobacteria</taxon>
        <taxon>Alteromonadales</taxon>
        <taxon>Alteromonadaceae</taxon>
        <taxon>Halioxenophilus</taxon>
    </lineage>
</organism>
<evidence type="ECO:0000259" key="2">
    <source>
        <dbReference type="Pfam" id="PF03061"/>
    </source>
</evidence>
<dbReference type="Pfam" id="PF03061">
    <property type="entry name" value="4HBT"/>
    <property type="match status" value="1"/>
</dbReference>
<gene>
    <name evidence="3" type="ORF">GCM10025791_39660</name>
</gene>
<evidence type="ECO:0000313" key="3">
    <source>
        <dbReference type="EMBL" id="GAA4955507.1"/>
    </source>
</evidence>
<accession>A0AAV3U784</accession>
<reference evidence="4" key="1">
    <citation type="journal article" date="2019" name="Int. J. Syst. Evol. Microbiol.">
        <title>The Global Catalogue of Microorganisms (GCM) 10K type strain sequencing project: providing services to taxonomists for standard genome sequencing and annotation.</title>
        <authorList>
            <consortium name="The Broad Institute Genomics Platform"/>
            <consortium name="The Broad Institute Genome Sequencing Center for Infectious Disease"/>
            <person name="Wu L."/>
            <person name="Ma J."/>
        </authorList>
    </citation>
    <scope>NUCLEOTIDE SEQUENCE [LARGE SCALE GENOMIC DNA]</scope>
    <source>
        <strain evidence="4">JCM 19134</strain>
    </source>
</reference>
<dbReference type="EMBL" id="BAABLX010000069">
    <property type="protein sequence ID" value="GAA4955507.1"/>
    <property type="molecule type" value="Genomic_DNA"/>
</dbReference>
<keyword evidence="1" id="KW-0378">Hydrolase</keyword>
<dbReference type="InterPro" id="IPR006683">
    <property type="entry name" value="Thioestr_dom"/>
</dbReference>
<dbReference type="PANTHER" id="PTHR43240">
    <property type="entry name" value="1,4-DIHYDROXY-2-NAPHTHOYL-COA THIOESTERASE 1"/>
    <property type="match status" value="1"/>
</dbReference>
<dbReference type="CDD" id="cd03443">
    <property type="entry name" value="PaaI_thioesterase"/>
    <property type="match status" value="1"/>
</dbReference>
<feature type="domain" description="Thioesterase" evidence="2">
    <location>
        <begin position="67"/>
        <end position="138"/>
    </location>
</feature>
<name>A0AAV3U784_9ALTE</name>
<dbReference type="Proteomes" id="UP001409585">
    <property type="component" value="Unassembled WGS sequence"/>
</dbReference>
<evidence type="ECO:0000256" key="1">
    <source>
        <dbReference type="ARBA" id="ARBA00022801"/>
    </source>
</evidence>
<keyword evidence="4" id="KW-1185">Reference proteome</keyword>
<dbReference type="GO" id="GO:0016289">
    <property type="term" value="F:acyl-CoA hydrolase activity"/>
    <property type="evidence" value="ECO:0007669"/>
    <property type="project" value="UniProtKB-ARBA"/>
</dbReference>
<dbReference type="NCBIfam" id="TIGR00369">
    <property type="entry name" value="unchar_dom_1"/>
    <property type="match status" value="1"/>
</dbReference>
<dbReference type="PANTHER" id="PTHR43240:SF3">
    <property type="entry name" value="THIOESTERASE DOMAIN-CONTAINING PROTEIN"/>
    <property type="match status" value="1"/>
</dbReference>
<dbReference type="RefSeq" id="WP_345426519.1">
    <property type="nucleotide sequence ID" value="NZ_AP031496.1"/>
</dbReference>
<sequence length="168" mass="18563">MKTIGDSAQQSSSPTEKEKECADWQALLERIPYAQHLGLEVQRDDAVLLVHMPCREALIGNFMLPALHGGVLGALIELTARVAAQSQDTGKRCPRILDSHINYLRSAKARSTFASAEIVRQGRRTSLVRVICWQGDKSKLIASGQVQLLLPTIAPKQEDLHEQQAQQT</sequence>
<dbReference type="SUPFAM" id="SSF54637">
    <property type="entry name" value="Thioesterase/thiol ester dehydrase-isomerase"/>
    <property type="match status" value="1"/>
</dbReference>
<dbReference type="InterPro" id="IPR003736">
    <property type="entry name" value="PAAI_dom"/>
</dbReference>